<comment type="pathway">
    <text evidence="3">Cofactor biosynthesis; coenzyme A biosynthesis; CoA from (R)-pantothenate: step 5/5.</text>
</comment>
<evidence type="ECO:0000313" key="6">
    <source>
        <dbReference type="EMBL" id="HGZ42073.1"/>
    </source>
</evidence>
<dbReference type="GO" id="GO:0005524">
    <property type="term" value="F:ATP binding"/>
    <property type="evidence" value="ECO:0007669"/>
    <property type="project" value="UniProtKB-UniRule"/>
</dbReference>
<keyword evidence="3" id="KW-0173">Coenzyme A biosynthesis</keyword>
<comment type="similarity">
    <text evidence="3">Belongs to the CoaE family.</text>
</comment>
<comment type="subcellular location">
    <subcellularLocation>
        <location evidence="3">Cytoplasm</location>
    </subcellularLocation>
</comment>
<dbReference type="AlphaFoldDB" id="A0A832I085"/>
<comment type="caution">
    <text evidence="6">The sequence shown here is derived from an EMBL/GenBank/DDBJ whole genome shotgun (WGS) entry which is preliminary data.</text>
</comment>
<dbReference type="Gene3D" id="3.40.50.300">
    <property type="entry name" value="P-loop containing nucleotide triphosphate hydrolases"/>
    <property type="match status" value="1"/>
</dbReference>
<reference evidence="6" key="1">
    <citation type="journal article" date="2020" name="mSystems">
        <title>Genome- and Community-Level Interaction Insights into Carbon Utilization and Element Cycling Functions of Hydrothermarchaeota in Hydrothermal Sediment.</title>
        <authorList>
            <person name="Zhou Z."/>
            <person name="Liu Y."/>
            <person name="Xu W."/>
            <person name="Pan J."/>
            <person name="Luo Z.H."/>
            <person name="Li M."/>
        </authorList>
    </citation>
    <scope>NUCLEOTIDE SEQUENCE [LARGE SCALE GENOMIC DNA]</scope>
    <source>
        <strain evidence="6">SpSt-381</strain>
    </source>
</reference>
<comment type="function">
    <text evidence="3">Catalyzes the phosphorylation of the 3'-hydroxyl group of dephosphocoenzyme A to form coenzyme A.</text>
</comment>
<dbReference type="InterPro" id="IPR027417">
    <property type="entry name" value="P-loop_NTPase"/>
</dbReference>
<feature type="region of interest" description="Disordered" evidence="5">
    <location>
        <begin position="1"/>
        <end position="26"/>
    </location>
</feature>
<keyword evidence="2 3" id="KW-0067">ATP-binding</keyword>
<evidence type="ECO:0000256" key="5">
    <source>
        <dbReference type="SAM" id="MobiDB-lite"/>
    </source>
</evidence>
<keyword evidence="3 6" id="KW-0808">Transferase</keyword>
<dbReference type="SUPFAM" id="SSF52540">
    <property type="entry name" value="P-loop containing nucleoside triphosphate hydrolases"/>
    <property type="match status" value="1"/>
</dbReference>
<proteinExistence type="inferred from homology"/>
<dbReference type="EC" id="2.7.1.24" evidence="3 4"/>
<dbReference type="HAMAP" id="MF_00376">
    <property type="entry name" value="Dephospho_CoA_kinase"/>
    <property type="match status" value="1"/>
</dbReference>
<dbReference type="UniPathway" id="UPA00241">
    <property type="reaction ID" value="UER00356"/>
</dbReference>
<evidence type="ECO:0000256" key="1">
    <source>
        <dbReference type="ARBA" id="ARBA00022741"/>
    </source>
</evidence>
<dbReference type="NCBIfam" id="TIGR00152">
    <property type="entry name" value="dephospho-CoA kinase"/>
    <property type="match status" value="1"/>
</dbReference>
<accession>A0A832I085</accession>
<sequence length="233" mass="24704">MCTDPPVRGAPPPPPGAGASDGRARRPRADDGLFIVGLVGRAGSGKSTVARALAADGARVIEADRLGHEVTDGDPEVRAALAAEYGADVYRPDGALDRARVAARVFADPEARARLDRLVHPRIVERIRRTLDAWRAAGHRGVVVVDAALMLEWGLERACDAIVAVTAPEEEQVARLAAARGWTPEQARARLAAQRTNERFAAAADAVLDNRGSPEDLARAARDAVARLRAARA</sequence>
<dbReference type="GO" id="GO:0015937">
    <property type="term" value="P:coenzyme A biosynthetic process"/>
    <property type="evidence" value="ECO:0007669"/>
    <property type="project" value="UniProtKB-UniRule"/>
</dbReference>
<comment type="catalytic activity">
    <reaction evidence="3">
        <text>3'-dephospho-CoA + ATP = ADP + CoA + H(+)</text>
        <dbReference type="Rhea" id="RHEA:18245"/>
        <dbReference type="ChEBI" id="CHEBI:15378"/>
        <dbReference type="ChEBI" id="CHEBI:30616"/>
        <dbReference type="ChEBI" id="CHEBI:57287"/>
        <dbReference type="ChEBI" id="CHEBI:57328"/>
        <dbReference type="ChEBI" id="CHEBI:456216"/>
        <dbReference type="EC" id="2.7.1.24"/>
    </reaction>
</comment>
<dbReference type="InterPro" id="IPR001977">
    <property type="entry name" value="Depp_CoAkinase"/>
</dbReference>
<feature type="binding site" evidence="3">
    <location>
        <begin position="43"/>
        <end position="48"/>
    </location>
    <ligand>
        <name>ATP</name>
        <dbReference type="ChEBI" id="CHEBI:30616"/>
    </ligand>
</feature>
<organism evidence="6">
    <name type="scientific">Eiseniibacteriota bacterium</name>
    <dbReference type="NCBI Taxonomy" id="2212470"/>
    <lineage>
        <taxon>Bacteria</taxon>
        <taxon>Candidatus Eiseniibacteriota</taxon>
    </lineage>
</organism>
<dbReference type="EMBL" id="DSQF01000002">
    <property type="protein sequence ID" value="HGZ42073.1"/>
    <property type="molecule type" value="Genomic_DNA"/>
</dbReference>
<keyword evidence="3" id="KW-0963">Cytoplasm</keyword>
<gene>
    <name evidence="3" type="primary">coaE</name>
    <name evidence="6" type="ORF">ENR23_01380</name>
</gene>
<keyword evidence="1 3" id="KW-0547">Nucleotide-binding</keyword>
<protein>
    <recommendedName>
        <fullName evidence="3 4">Dephospho-CoA kinase</fullName>
        <ecNumber evidence="3 4">2.7.1.24</ecNumber>
    </recommendedName>
    <alternativeName>
        <fullName evidence="3">Dephosphocoenzyme A kinase</fullName>
    </alternativeName>
</protein>
<dbReference type="Pfam" id="PF01121">
    <property type="entry name" value="CoaE"/>
    <property type="match status" value="1"/>
</dbReference>
<dbReference type="GO" id="GO:0005737">
    <property type="term" value="C:cytoplasm"/>
    <property type="evidence" value="ECO:0007669"/>
    <property type="project" value="UniProtKB-SubCell"/>
</dbReference>
<dbReference type="PANTHER" id="PTHR10695">
    <property type="entry name" value="DEPHOSPHO-COA KINASE-RELATED"/>
    <property type="match status" value="1"/>
</dbReference>
<evidence type="ECO:0000256" key="2">
    <source>
        <dbReference type="ARBA" id="ARBA00022840"/>
    </source>
</evidence>
<dbReference type="PANTHER" id="PTHR10695:SF46">
    <property type="entry name" value="BIFUNCTIONAL COENZYME A SYNTHASE-RELATED"/>
    <property type="match status" value="1"/>
</dbReference>
<evidence type="ECO:0000256" key="4">
    <source>
        <dbReference type="NCBIfam" id="TIGR00152"/>
    </source>
</evidence>
<dbReference type="CDD" id="cd02022">
    <property type="entry name" value="DPCK"/>
    <property type="match status" value="1"/>
</dbReference>
<keyword evidence="3 6" id="KW-0418">Kinase</keyword>
<name>A0A832I085_UNCEI</name>
<evidence type="ECO:0000256" key="3">
    <source>
        <dbReference type="HAMAP-Rule" id="MF_00376"/>
    </source>
</evidence>
<dbReference type="PROSITE" id="PS51219">
    <property type="entry name" value="DPCK"/>
    <property type="match status" value="1"/>
</dbReference>
<dbReference type="GO" id="GO:0004140">
    <property type="term" value="F:dephospho-CoA kinase activity"/>
    <property type="evidence" value="ECO:0007669"/>
    <property type="project" value="UniProtKB-UniRule"/>
</dbReference>